<keyword evidence="3" id="KW-1185">Reference proteome</keyword>
<evidence type="ECO:0000313" key="3">
    <source>
        <dbReference type="Proteomes" id="UP001175211"/>
    </source>
</evidence>
<organism evidence="2 3">
    <name type="scientific">Armillaria tabescens</name>
    <name type="common">Ringless honey mushroom</name>
    <name type="synonym">Agaricus tabescens</name>
    <dbReference type="NCBI Taxonomy" id="1929756"/>
    <lineage>
        <taxon>Eukaryota</taxon>
        <taxon>Fungi</taxon>
        <taxon>Dikarya</taxon>
        <taxon>Basidiomycota</taxon>
        <taxon>Agaricomycotina</taxon>
        <taxon>Agaricomycetes</taxon>
        <taxon>Agaricomycetidae</taxon>
        <taxon>Agaricales</taxon>
        <taxon>Marasmiineae</taxon>
        <taxon>Physalacriaceae</taxon>
        <taxon>Desarmillaria</taxon>
    </lineage>
</organism>
<sequence>MADSPAIRIHARLDALEQELAALNALPPDATPGTTTRRQKLIAEIHKRMNQISSMGILARRRSTARSTGGGARKARGNQVVPAASDAPPADIVQTRVEELLTKFDGGKYPPLSANDFTKKLMFPDLGRREVIEDLAFVRLIRGYKDTQKNWYDALLPLVQTRNTWEKVCIRTADMKKIPNDMDRLVAMNQFLLDQVGVGACETFVDYVTRAIETIRYVKIWDAHDVEDDDEEAEEDAPPTGGRKWKIDFLKRSFRAEQPEAQLELDQALATGDETVIKEAKQAYESKLGSHRKKHQHLMEMRRPLAMLYDYFGAAVLLDPFWDVTDKGRKRRRSGVFDEMLMYLCQHLPEENFVHVPATRYETAHSSLTDVLTTLATPVAQHAEDFLDMYAPISFGK</sequence>
<name>A0AA39NGP3_ARMTA</name>
<feature type="region of interest" description="Disordered" evidence="1">
    <location>
        <begin position="60"/>
        <end position="87"/>
    </location>
</feature>
<evidence type="ECO:0000313" key="2">
    <source>
        <dbReference type="EMBL" id="KAK0465128.1"/>
    </source>
</evidence>
<reference evidence="2" key="1">
    <citation type="submission" date="2023-06" db="EMBL/GenBank/DDBJ databases">
        <authorList>
            <consortium name="Lawrence Berkeley National Laboratory"/>
            <person name="Ahrendt S."/>
            <person name="Sahu N."/>
            <person name="Indic B."/>
            <person name="Wong-Bajracharya J."/>
            <person name="Merenyi Z."/>
            <person name="Ke H.-M."/>
            <person name="Monk M."/>
            <person name="Kocsube S."/>
            <person name="Drula E."/>
            <person name="Lipzen A."/>
            <person name="Balint B."/>
            <person name="Henrissat B."/>
            <person name="Andreopoulos B."/>
            <person name="Martin F.M."/>
            <person name="Harder C.B."/>
            <person name="Rigling D."/>
            <person name="Ford K.L."/>
            <person name="Foster G.D."/>
            <person name="Pangilinan J."/>
            <person name="Papanicolaou A."/>
            <person name="Barry K."/>
            <person name="LaButti K."/>
            <person name="Viragh M."/>
            <person name="Koriabine M."/>
            <person name="Yan M."/>
            <person name="Riley R."/>
            <person name="Champramary S."/>
            <person name="Plett K.L."/>
            <person name="Tsai I.J."/>
            <person name="Slot J."/>
            <person name="Sipos G."/>
            <person name="Plett J."/>
            <person name="Nagy L.G."/>
            <person name="Grigoriev I.V."/>
        </authorList>
    </citation>
    <scope>NUCLEOTIDE SEQUENCE</scope>
    <source>
        <strain evidence="2">CCBAS 213</strain>
    </source>
</reference>
<proteinExistence type="predicted"/>
<dbReference type="Proteomes" id="UP001175211">
    <property type="component" value="Unassembled WGS sequence"/>
</dbReference>
<protein>
    <submittedName>
        <fullName evidence="2">Uncharacterized protein</fullName>
    </submittedName>
</protein>
<dbReference type="GeneID" id="85355240"/>
<dbReference type="RefSeq" id="XP_060336176.1">
    <property type="nucleotide sequence ID" value="XM_060471692.1"/>
</dbReference>
<accession>A0AA39NGP3</accession>
<dbReference type="AlphaFoldDB" id="A0AA39NGP3"/>
<evidence type="ECO:0000256" key="1">
    <source>
        <dbReference type="SAM" id="MobiDB-lite"/>
    </source>
</evidence>
<comment type="caution">
    <text evidence="2">The sequence shown here is derived from an EMBL/GenBank/DDBJ whole genome shotgun (WGS) entry which is preliminary data.</text>
</comment>
<dbReference type="EMBL" id="JAUEPS010000005">
    <property type="protein sequence ID" value="KAK0465128.1"/>
    <property type="molecule type" value="Genomic_DNA"/>
</dbReference>
<gene>
    <name evidence="2" type="ORF">EV420DRAFT_1512925</name>
</gene>